<dbReference type="Proteomes" id="UP001056120">
    <property type="component" value="Linkage Group LG24"/>
</dbReference>
<dbReference type="EMBL" id="CM042041">
    <property type="protein sequence ID" value="KAI3712477.1"/>
    <property type="molecule type" value="Genomic_DNA"/>
</dbReference>
<evidence type="ECO:0000313" key="2">
    <source>
        <dbReference type="Proteomes" id="UP001056120"/>
    </source>
</evidence>
<proteinExistence type="predicted"/>
<sequence>MGLLCRNFCRGTPLPSSDATRKGRYRGCTSFWWNCKSESVFADVDSHRMTKSGLVIRKSLFAADCR</sequence>
<reference evidence="1 2" key="2">
    <citation type="journal article" date="2022" name="Mol. Ecol. Resour.">
        <title>The genomes of chicory, endive, great burdock and yacon provide insights into Asteraceae paleo-polyploidization history and plant inulin production.</title>
        <authorList>
            <person name="Fan W."/>
            <person name="Wang S."/>
            <person name="Wang H."/>
            <person name="Wang A."/>
            <person name="Jiang F."/>
            <person name="Liu H."/>
            <person name="Zhao H."/>
            <person name="Xu D."/>
            <person name="Zhang Y."/>
        </authorList>
    </citation>
    <scope>NUCLEOTIDE SEQUENCE [LARGE SCALE GENOMIC DNA]</scope>
    <source>
        <strain evidence="2">cv. Yunnan</strain>
        <tissue evidence="1">Leaves</tissue>
    </source>
</reference>
<gene>
    <name evidence="1" type="ORF">L1987_71034</name>
</gene>
<name>A0ACB9AQI0_9ASTR</name>
<comment type="caution">
    <text evidence="1">The sequence shown here is derived from an EMBL/GenBank/DDBJ whole genome shotgun (WGS) entry which is preliminary data.</text>
</comment>
<reference evidence="2" key="1">
    <citation type="journal article" date="2022" name="Mol. Ecol. Resour.">
        <title>The genomes of chicory, endive, great burdock and yacon provide insights into Asteraceae palaeo-polyploidization history and plant inulin production.</title>
        <authorList>
            <person name="Fan W."/>
            <person name="Wang S."/>
            <person name="Wang H."/>
            <person name="Wang A."/>
            <person name="Jiang F."/>
            <person name="Liu H."/>
            <person name="Zhao H."/>
            <person name="Xu D."/>
            <person name="Zhang Y."/>
        </authorList>
    </citation>
    <scope>NUCLEOTIDE SEQUENCE [LARGE SCALE GENOMIC DNA]</scope>
    <source>
        <strain evidence="2">cv. Yunnan</strain>
    </source>
</reference>
<accession>A0ACB9AQI0</accession>
<evidence type="ECO:0000313" key="1">
    <source>
        <dbReference type="EMBL" id="KAI3712477.1"/>
    </source>
</evidence>
<protein>
    <submittedName>
        <fullName evidence="1">Uncharacterized protein</fullName>
    </submittedName>
</protein>
<keyword evidence="2" id="KW-1185">Reference proteome</keyword>
<organism evidence="1 2">
    <name type="scientific">Smallanthus sonchifolius</name>
    <dbReference type="NCBI Taxonomy" id="185202"/>
    <lineage>
        <taxon>Eukaryota</taxon>
        <taxon>Viridiplantae</taxon>
        <taxon>Streptophyta</taxon>
        <taxon>Embryophyta</taxon>
        <taxon>Tracheophyta</taxon>
        <taxon>Spermatophyta</taxon>
        <taxon>Magnoliopsida</taxon>
        <taxon>eudicotyledons</taxon>
        <taxon>Gunneridae</taxon>
        <taxon>Pentapetalae</taxon>
        <taxon>asterids</taxon>
        <taxon>campanulids</taxon>
        <taxon>Asterales</taxon>
        <taxon>Asteraceae</taxon>
        <taxon>Asteroideae</taxon>
        <taxon>Heliantheae alliance</taxon>
        <taxon>Millerieae</taxon>
        <taxon>Smallanthus</taxon>
    </lineage>
</organism>